<name>A0ABR1NZS8_DIAER</name>
<feature type="signal peptide" evidence="5">
    <location>
        <begin position="1"/>
        <end position="19"/>
    </location>
</feature>
<evidence type="ECO:0000259" key="6">
    <source>
        <dbReference type="Pfam" id="PF00082"/>
    </source>
</evidence>
<dbReference type="EMBL" id="JAKNSF020000069">
    <property type="protein sequence ID" value="KAK7721685.1"/>
    <property type="molecule type" value="Genomic_DNA"/>
</dbReference>
<keyword evidence="2" id="KW-0645">Protease</keyword>
<proteinExistence type="inferred from homology"/>
<evidence type="ECO:0000256" key="4">
    <source>
        <dbReference type="ARBA" id="ARBA00022825"/>
    </source>
</evidence>
<evidence type="ECO:0000256" key="2">
    <source>
        <dbReference type="ARBA" id="ARBA00022670"/>
    </source>
</evidence>
<feature type="chain" id="PRO_5045987339" description="Peptidase S8/S53 domain-containing protein" evidence="5">
    <location>
        <begin position="20"/>
        <end position="722"/>
    </location>
</feature>
<dbReference type="Gene3D" id="3.40.50.200">
    <property type="entry name" value="Peptidase S8/S53 domain"/>
    <property type="match status" value="1"/>
</dbReference>
<evidence type="ECO:0000313" key="7">
    <source>
        <dbReference type="EMBL" id="KAK7721685.1"/>
    </source>
</evidence>
<accession>A0ABR1NZS8</accession>
<protein>
    <recommendedName>
        <fullName evidence="6">Peptidase S8/S53 domain-containing protein</fullName>
    </recommendedName>
</protein>
<comment type="similarity">
    <text evidence="1">Belongs to the peptidase S8 family.</text>
</comment>
<dbReference type="InterPro" id="IPR050131">
    <property type="entry name" value="Peptidase_S8_subtilisin-like"/>
</dbReference>
<reference evidence="7 8" key="1">
    <citation type="submission" date="2024-02" db="EMBL/GenBank/DDBJ databases">
        <title>De novo assembly and annotation of 12 fungi associated with fruit tree decline syndrome in Ontario, Canada.</title>
        <authorList>
            <person name="Sulman M."/>
            <person name="Ellouze W."/>
            <person name="Ilyukhin E."/>
        </authorList>
    </citation>
    <scope>NUCLEOTIDE SEQUENCE [LARGE SCALE GENOMIC DNA]</scope>
    <source>
        <strain evidence="7 8">M169</strain>
    </source>
</reference>
<gene>
    <name evidence="7" type="ORF">SLS63_009468</name>
</gene>
<sequence length="722" mass="78489">MRLLLLFFLVFLAIASTNAISTVSSLIVNFPVLNFVGKLLRFPELLHLSYEYLNPVHIDGTEYHPPLPGQDPLKIILSDSTTAEITDIAIERDGAEAEFQRAASSLGDSLASIGALMMQAGIADAATAAGYASEASSYSVAASALMEGMSSTLSSLEAAAEALDGAMQAINEGLGSLTSIEMAELTEAGRVFSAYPEVALVRGTLSNLSNIMKIAWANSPTVLQSLWSLCQGQWLPVTSGGALITSVWGLHKIGKGAVTEQKPVEERLHFILLEKGFPISIFNIWTFALDQNRGTKTAADASVNDDLKQRGLDPAYGPGYTTRITIPKATLIRMIPFVRVAEQAEMRSPEWYVVPNELTLANIPEERQAPEDTFDWAGHGTDMACLAGGHTFSLAPKSNLYLIKTFNAWLEETDVPGVDDVWTLNRGTPDALHDGYFQIVQIVENRGLQGRAVISNSNGYHYDRYINDESTWQPLARGEGPEMTEEEVKKVIDELADFVEAVNEVYDDIAKAARSNGIIWIQAIGNQGAHLYEDEDPRLVPGVMAAAGDTIPRFGSTRDSEMITVSAALEDGTLWPGACPRGVHVGNVFIQDDNDPRLPVGTSLGWIDIFAPGYEMPSCSVEDGVTSFRPRQTSGAAAQVAGLVAYFLGLPENSERFAWSDARNQHLLWGVRVKQYMTALSYQWTDGIDGIIQPQYLGRLPFNLPSIVNMAYNGAHGSMNSE</sequence>
<dbReference type="PANTHER" id="PTHR43806">
    <property type="entry name" value="PEPTIDASE S8"/>
    <property type="match status" value="1"/>
</dbReference>
<dbReference type="Pfam" id="PF00082">
    <property type="entry name" value="Peptidase_S8"/>
    <property type="match status" value="1"/>
</dbReference>
<dbReference type="CDD" id="cd00306">
    <property type="entry name" value="Peptidases_S8_S53"/>
    <property type="match status" value="1"/>
</dbReference>
<evidence type="ECO:0000256" key="3">
    <source>
        <dbReference type="ARBA" id="ARBA00022801"/>
    </source>
</evidence>
<organism evidence="7 8">
    <name type="scientific">Diaporthe eres</name>
    <name type="common">Phomopsis oblonga</name>
    <dbReference type="NCBI Taxonomy" id="83184"/>
    <lineage>
        <taxon>Eukaryota</taxon>
        <taxon>Fungi</taxon>
        <taxon>Dikarya</taxon>
        <taxon>Ascomycota</taxon>
        <taxon>Pezizomycotina</taxon>
        <taxon>Sordariomycetes</taxon>
        <taxon>Sordariomycetidae</taxon>
        <taxon>Diaporthales</taxon>
        <taxon>Diaporthaceae</taxon>
        <taxon>Diaporthe</taxon>
        <taxon>Diaporthe eres species complex</taxon>
    </lineage>
</organism>
<evidence type="ECO:0000313" key="8">
    <source>
        <dbReference type="Proteomes" id="UP001430848"/>
    </source>
</evidence>
<dbReference type="SUPFAM" id="SSF52743">
    <property type="entry name" value="Subtilisin-like"/>
    <property type="match status" value="1"/>
</dbReference>
<keyword evidence="3" id="KW-0378">Hydrolase</keyword>
<dbReference type="PANTHER" id="PTHR43806:SF11">
    <property type="entry name" value="CEREVISIN-RELATED"/>
    <property type="match status" value="1"/>
</dbReference>
<feature type="domain" description="Peptidase S8/S53" evidence="6">
    <location>
        <begin position="366"/>
        <end position="657"/>
    </location>
</feature>
<keyword evidence="8" id="KW-1185">Reference proteome</keyword>
<dbReference type="InterPro" id="IPR000209">
    <property type="entry name" value="Peptidase_S8/S53_dom"/>
</dbReference>
<evidence type="ECO:0000256" key="5">
    <source>
        <dbReference type="SAM" id="SignalP"/>
    </source>
</evidence>
<evidence type="ECO:0000256" key="1">
    <source>
        <dbReference type="ARBA" id="ARBA00011073"/>
    </source>
</evidence>
<dbReference type="InterPro" id="IPR036852">
    <property type="entry name" value="Peptidase_S8/S53_dom_sf"/>
</dbReference>
<keyword evidence="5" id="KW-0732">Signal</keyword>
<dbReference type="Proteomes" id="UP001430848">
    <property type="component" value="Unassembled WGS sequence"/>
</dbReference>
<keyword evidence="4" id="KW-0720">Serine protease</keyword>
<comment type="caution">
    <text evidence="7">The sequence shown here is derived from an EMBL/GenBank/DDBJ whole genome shotgun (WGS) entry which is preliminary data.</text>
</comment>